<protein>
    <submittedName>
        <fullName evidence="1">Uncharacterized protein</fullName>
    </submittedName>
</protein>
<dbReference type="EMBL" id="KZ821617">
    <property type="protein sequence ID" value="PYH72402.1"/>
    <property type="molecule type" value="Genomic_DNA"/>
</dbReference>
<proteinExistence type="predicted"/>
<organism evidence="1 2">
    <name type="scientific">Aspergillus vadensis (strain CBS 113365 / IMI 142717 / IBT 24658)</name>
    <dbReference type="NCBI Taxonomy" id="1448311"/>
    <lineage>
        <taxon>Eukaryota</taxon>
        <taxon>Fungi</taxon>
        <taxon>Dikarya</taxon>
        <taxon>Ascomycota</taxon>
        <taxon>Pezizomycotina</taxon>
        <taxon>Eurotiomycetes</taxon>
        <taxon>Eurotiomycetidae</taxon>
        <taxon>Eurotiales</taxon>
        <taxon>Aspergillaceae</taxon>
        <taxon>Aspergillus</taxon>
        <taxon>Aspergillus subgen. Circumdati</taxon>
    </lineage>
</organism>
<sequence>MHGTSSPPHLGSPLETTNWHRLNTWKVYRRIIRSAQDAATEQVLKQIILSRHCQLPLYGEKYEPIVPTQQMSHSIDGDKKIPPKRSMGGVHCKGDRAAAAAAAQTYLKNAQQGWSTRSRDPLQFHRSTCSRIDNWPLVSHTEFNQHKLLQLSDEAKFTITRVACVRSFIFSCRTFRLCMYK</sequence>
<dbReference type="GeneID" id="37206538"/>
<dbReference type="Proteomes" id="UP000248405">
    <property type="component" value="Unassembled WGS sequence"/>
</dbReference>
<dbReference type="RefSeq" id="XP_025566196.1">
    <property type="nucleotide sequence ID" value="XM_025701946.1"/>
</dbReference>
<gene>
    <name evidence="1" type="ORF">BO88DRAFT_213570</name>
</gene>
<reference evidence="1" key="1">
    <citation type="submission" date="2016-12" db="EMBL/GenBank/DDBJ databases">
        <title>The genomes of Aspergillus section Nigri reveals drivers in fungal speciation.</title>
        <authorList>
            <consortium name="DOE Joint Genome Institute"/>
            <person name="Vesth T.C."/>
            <person name="Nybo J."/>
            <person name="Theobald S."/>
            <person name="Brandl J."/>
            <person name="Frisvad J.C."/>
            <person name="Nielsen K.F."/>
            <person name="Lyhne E.K."/>
            <person name="Kogle M.E."/>
            <person name="Kuo A."/>
            <person name="Riley R."/>
            <person name="Clum A."/>
            <person name="Nolan M."/>
            <person name="Lipzen A."/>
            <person name="Salamov A."/>
            <person name="Henrissat B."/>
            <person name="Wiebenga A."/>
            <person name="De Vries R.P."/>
            <person name="Grigoriev I.V."/>
            <person name="Mortensen U.H."/>
            <person name="Andersen M.R."/>
            <person name="Baker S.E."/>
        </authorList>
    </citation>
    <scope>NUCLEOTIDE SEQUENCE [LARGE SCALE GENOMIC DNA]</scope>
    <source>
        <strain evidence="1">CBS 113365</strain>
    </source>
</reference>
<evidence type="ECO:0000313" key="1">
    <source>
        <dbReference type="EMBL" id="PYH72402.1"/>
    </source>
</evidence>
<keyword evidence="2" id="KW-1185">Reference proteome</keyword>
<evidence type="ECO:0000313" key="2">
    <source>
        <dbReference type="Proteomes" id="UP000248405"/>
    </source>
</evidence>
<dbReference type="AlphaFoldDB" id="A0A319CW51"/>
<name>A0A319CW51_ASPVC</name>
<accession>A0A319CW51</accession>